<organism evidence="2 3">
    <name type="scientific">Phytophthora infestans</name>
    <name type="common">Potato late blight agent</name>
    <name type="synonym">Botrytis infestans</name>
    <dbReference type="NCBI Taxonomy" id="4787"/>
    <lineage>
        <taxon>Eukaryota</taxon>
        <taxon>Sar</taxon>
        <taxon>Stramenopiles</taxon>
        <taxon>Oomycota</taxon>
        <taxon>Peronosporomycetes</taxon>
        <taxon>Peronosporales</taxon>
        <taxon>Peronosporaceae</taxon>
        <taxon>Phytophthora</taxon>
    </lineage>
</organism>
<dbReference type="Proteomes" id="UP000602510">
    <property type="component" value="Unassembled WGS sequence"/>
</dbReference>
<evidence type="ECO:0000256" key="1">
    <source>
        <dbReference type="SAM" id="Coils"/>
    </source>
</evidence>
<dbReference type="PANTHER" id="PTHR33324">
    <property type="entry name" value="EXPRESSED PROTEIN"/>
    <property type="match status" value="1"/>
</dbReference>
<protein>
    <submittedName>
        <fullName evidence="2">Uncharacterized protein</fullName>
    </submittedName>
</protein>
<keyword evidence="1" id="KW-0175">Coiled coil</keyword>
<evidence type="ECO:0000313" key="2">
    <source>
        <dbReference type="EMBL" id="KAF4041620.1"/>
    </source>
</evidence>
<proteinExistence type="predicted"/>
<sequence length="308" mass="34523">MVNKRWSAEEEYALLDYLSTHLDEYTKGVKSKFYEAALTVLPQKSATQAKTKCTDLESTYKSYKTKLSRSGFGLKTTDPTSIKDMLLKKCKYFYEMDEIFGSRHNMVPPFVLEPNAAVLNGQVYTRSNTTVTTQTPAMVSTSTVSTSPSPAVAIASIVSSPPTPAAAAVISTPAAADSSTPTLASGESMNVSEYFPADSSLTIRSPTAKISSKRVYNDSPRSSIAKLLAQIRDERDTTRAERHNEKMLMRREELELKRHQLEAYKLKLKLKEQKMERMFSVMTQKLDLQAKKMEIELLKLRTTSKQDE</sequence>
<name>A0A833TDP0_PHYIN</name>
<comment type="caution">
    <text evidence="2">The sequence shown here is derived from an EMBL/GenBank/DDBJ whole genome shotgun (WGS) entry which is preliminary data.</text>
</comment>
<keyword evidence="3" id="KW-1185">Reference proteome</keyword>
<dbReference type="AlphaFoldDB" id="A0A833TDP0"/>
<accession>A0A833TDP0</accession>
<evidence type="ECO:0000313" key="3">
    <source>
        <dbReference type="Proteomes" id="UP000602510"/>
    </source>
</evidence>
<dbReference type="EMBL" id="WSZM01000117">
    <property type="protein sequence ID" value="KAF4041620.1"/>
    <property type="molecule type" value="Genomic_DNA"/>
</dbReference>
<gene>
    <name evidence="2" type="ORF">GN244_ATG06133</name>
</gene>
<reference evidence="2" key="1">
    <citation type="submission" date="2020-04" db="EMBL/GenBank/DDBJ databases">
        <title>Hybrid Assembly of Korean Phytophthora infestans isolates.</title>
        <authorList>
            <person name="Prokchorchik M."/>
            <person name="Lee Y."/>
            <person name="Seo J."/>
            <person name="Cho J.-H."/>
            <person name="Park Y.-E."/>
            <person name="Jang D.-C."/>
            <person name="Im J.-S."/>
            <person name="Choi J.-G."/>
            <person name="Park H.-J."/>
            <person name="Lee G.-B."/>
            <person name="Lee Y.-G."/>
            <person name="Hong S.-Y."/>
            <person name="Cho K."/>
            <person name="Sohn K.H."/>
        </authorList>
    </citation>
    <scope>NUCLEOTIDE SEQUENCE</scope>
    <source>
        <strain evidence="2">KR_1_A1</strain>
    </source>
</reference>
<feature type="coiled-coil region" evidence="1">
    <location>
        <begin position="244"/>
        <end position="276"/>
    </location>
</feature>
<dbReference type="PANTHER" id="PTHR33324:SF2">
    <property type="entry name" value="MYB_SANT-LIKE DNA-BINDING DOMAIN-CONTAINING PROTEIN"/>
    <property type="match status" value="1"/>
</dbReference>